<evidence type="ECO:0000313" key="4">
    <source>
        <dbReference type="EMBL" id="SFB29538.1"/>
    </source>
</evidence>
<sequence length="160" mass="17468">MKQKHPILIALFLALFSLSVTAQQSVTASGNNAIGSGGSTSYSVGQVVYTTNSGTNGNLAQGVQQPYEILTLGMDEHPEISLNFSVYPNPTTDILTLEVGNYNTDNLRYLLFDITGKVIANNKVTVSQTKIDMTGQQSALYFLKITENNKEIKTFKIIKK</sequence>
<gene>
    <name evidence="4" type="ORF">SAMN05660845_2474</name>
</gene>
<dbReference type="OrthoDB" id="1352409at2"/>
<reference evidence="5" key="1">
    <citation type="submission" date="2016-10" db="EMBL/GenBank/DDBJ databases">
        <authorList>
            <person name="Varghese N."/>
            <person name="Submissions S."/>
        </authorList>
    </citation>
    <scope>NUCLEOTIDE SEQUENCE [LARGE SCALE GENOMIC DNA]</scope>
    <source>
        <strain evidence="5">DSM 21789</strain>
    </source>
</reference>
<feature type="domain" description="Secretion system C-terminal sorting" evidence="3">
    <location>
        <begin position="86"/>
        <end position="155"/>
    </location>
</feature>
<evidence type="ECO:0000259" key="3">
    <source>
        <dbReference type="Pfam" id="PF18962"/>
    </source>
</evidence>
<dbReference type="InterPro" id="IPR026444">
    <property type="entry name" value="Secre_tail"/>
</dbReference>
<evidence type="ECO:0000256" key="2">
    <source>
        <dbReference type="SAM" id="SignalP"/>
    </source>
</evidence>
<dbReference type="EMBL" id="FOJT01000006">
    <property type="protein sequence ID" value="SFB29538.1"/>
    <property type="molecule type" value="Genomic_DNA"/>
</dbReference>
<keyword evidence="1 2" id="KW-0732">Signal</keyword>
<dbReference type="Proteomes" id="UP000199604">
    <property type="component" value="Unassembled WGS sequence"/>
</dbReference>
<feature type="signal peptide" evidence="2">
    <location>
        <begin position="1"/>
        <end position="22"/>
    </location>
</feature>
<feature type="chain" id="PRO_5011526316" evidence="2">
    <location>
        <begin position="23"/>
        <end position="160"/>
    </location>
</feature>
<dbReference type="RefSeq" id="WP_091477627.1">
    <property type="nucleotide sequence ID" value="NZ_FOJT01000006.1"/>
</dbReference>
<name>A0A1I0ZZ12_9FLAO</name>
<evidence type="ECO:0000313" key="5">
    <source>
        <dbReference type="Proteomes" id="UP000199604"/>
    </source>
</evidence>
<keyword evidence="5" id="KW-1185">Reference proteome</keyword>
<dbReference type="AlphaFoldDB" id="A0A1I0ZZ12"/>
<accession>A0A1I0ZZ12</accession>
<protein>
    <submittedName>
        <fullName evidence="4">Por secretion system C-terminal sorting domain-containing protein</fullName>
    </submittedName>
</protein>
<dbReference type="STRING" id="498292.SAMN05660845_2474"/>
<dbReference type="NCBIfam" id="TIGR04183">
    <property type="entry name" value="Por_Secre_tail"/>
    <property type="match status" value="1"/>
</dbReference>
<organism evidence="4 5">
    <name type="scientific">Flavobacterium swingsii</name>
    <dbReference type="NCBI Taxonomy" id="498292"/>
    <lineage>
        <taxon>Bacteria</taxon>
        <taxon>Pseudomonadati</taxon>
        <taxon>Bacteroidota</taxon>
        <taxon>Flavobacteriia</taxon>
        <taxon>Flavobacteriales</taxon>
        <taxon>Flavobacteriaceae</taxon>
        <taxon>Flavobacterium</taxon>
    </lineage>
</organism>
<proteinExistence type="predicted"/>
<evidence type="ECO:0000256" key="1">
    <source>
        <dbReference type="ARBA" id="ARBA00022729"/>
    </source>
</evidence>
<dbReference type="Pfam" id="PF18962">
    <property type="entry name" value="Por_Secre_tail"/>
    <property type="match status" value="1"/>
</dbReference>